<feature type="coiled-coil region" evidence="5">
    <location>
        <begin position="2184"/>
        <end position="2212"/>
    </location>
</feature>
<dbReference type="FunFam" id="1.10.8.60:FF:000160">
    <property type="entry name" value="WGS project CABT00000000 data, contig 2.55"/>
    <property type="match status" value="1"/>
</dbReference>
<dbReference type="Pfam" id="PF13087">
    <property type="entry name" value="AAA_12"/>
    <property type="match status" value="1"/>
</dbReference>
<keyword evidence="9" id="KW-1185">Reference proteome</keyword>
<dbReference type="CDD" id="cd17936">
    <property type="entry name" value="EEXXEc_NFX1"/>
    <property type="match status" value="1"/>
</dbReference>
<evidence type="ECO:0000256" key="2">
    <source>
        <dbReference type="ARBA" id="ARBA00022741"/>
    </source>
</evidence>
<dbReference type="FunFam" id="3.40.50.300:FF:000216">
    <property type="entry name" value="Type VII secretion ATPase EccA"/>
    <property type="match status" value="3"/>
</dbReference>
<evidence type="ECO:0000259" key="7">
    <source>
        <dbReference type="SMART" id="SM00382"/>
    </source>
</evidence>
<dbReference type="InterPro" id="IPR041679">
    <property type="entry name" value="DNA2/NAM7-like_C"/>
</dbReference>
<feature type="domain" description="AAA+ ATPase" evidence="7">
    <location>
        <begin position="1827"/>
        <end position="1967"/>
    </location>
</feature>
<dbReference type="GO" id="GO:0016887">
    <property type="term" value="F:ATP hydrolysis activity"/>
    <property type="evidence" value="ECO:0007669"/>
    <property type="project" value="InterPro"/>
</dbReference>
<dbReference type="InterPro" id="IPR047187">
    <property type="entry name" value="SF1_C_Upf1"/>
</dbReference>
<feature type="compositionally biased region" description="Low complexity" evidence="6">
    <location>
        <begin position="2099"/>
        <end position="2111"/>
    </location>
</feature>
<dbReference type="GeneID" id="69019764"/>
<dbReference type="GO" id="GO:0005524">
    <property type="term" value="F:ATP binding"/>
    <property type="evidence" value="ECO:0007669"/>
    <property type="project" value="UniProtKB-KW"/>
</dbReference>
<protein>
    <submittedName>
        <fullName evidence="8">NFX1-type zinc finger-containing protein 1</fullName>
    </submittedName>
</protein>
<dbReference type="FunFam" id="1.10.8.60:FF:000159">
    <property type="entry name" value="p-loop containing nucleoside triphosphate hydrolase protein"/>
    <property type="match status" value="1"/>
</dbReference>
<dbReference type="Pfam" id="PF00004">
    <property type="entry name" value="AAA"/>
    <property type="match status" value="3"/>
</dbReference>
<dbReference type="InterPro" id="IPR041627">
    <property type="entry name" value="AAA_lid_6"/>
</dbReference>
<dbReference type="RefSeq" id="XP_045267226.1">
    <property type="nucleotide sequence ID" value="XM_045412521.1"/>
</dbReference>
<dbReference type="GO" id="GO:0004386">
    <property type="term" value="F:helicase activity"/>
    <property type="evidence" value="ECO:0007669"/>
    <property type="project" value="InterPro"/>
</dbReference>
<feature type="compositionally biased region" description="Polar residues" evidence="6">
    <location>
        <begin position="2127"/>
        <end position="2136"/>
    </location>
</feature>
<keyword evidence="4" id="KW-0067">ATP-binding</keyword>
<feature type="domain" description="AAA+ ATPase" evidence="7">
    <location>
        <begin position="487"/>
        <end position="913"/>
    </location>
</feature>
<dbReference type="InterPro" id="IPR027417">
    <property type="entry name" value="P-loop_NTPase"/>
</dbReference>
<gene>
    <name evidence="8" type="ORF">GCG54_00012646</name>
</gene>
<dbReference type="PANTHER" id="PTHR43392:SF2">
    <property type="entry name" value="AAA-TYPE ATPASE FAMILY PROTEIN _ ANKYRIN REPEAT FAMILY PROTEIN"/>
    <property type="match status" value="1"/>
</dbReference>
<dbReference type="CDD" id="cd18808">
    <property type="entry name" value="SF1_C_Upf1"/>
    <property type="match status" value="1"/>
</dbReference>
<sequence>MGSIQGDPQRAARLLKVFRDVTKGGRSITTAANARLFLEAVRSNPSPVHCLEAVTASTAAKDALRYSLRLDLSVSSLRSHVLPFIEYLSDPGVRMVYNGELLHQILLLIVQPPTLWNSLMNLYQESRLDENDLFVFAWLCLELASVPGKEHDDLINDISSVVDQKPLQQAQDQRTRELMYRTKKVLALRSSPATDRDADGAGGRHDNDFADFRDVSIFPTSDEFHSSAPPFYRRAAEVTAIDASDRPRAHLDNQFRLLREDMLGELREDLTVAIGKKKGRRGMPQILAGLTPVGIDTGDEKRGRFCAVLLSCQVGLEVLSKLDGPQRTRFLRDHKGFLRHQSFGALCSNSKIIAFASLIRDNERLAEEPPVITLQFTDSDALARALLALQSPADLRFVLVDTPIFAYQPVLERLQEIAEMPLERELLCLKNNDPDASPTTLDQSVHIENYISQFKQILEGASSTFSMGSQQFQLDKSQIRSVLSALQSPLALVQGPPGTGKSFVGALAAKILLKDPSKRILVLSYTNHALDQFLEDLMNIGISPDTMVRLGSKFTEATEKLLLERQVRNRAGWGRLPWDKISHAKENISNARAEIDKASGSLVRGKISLLEILNYLEFEEDAEDFYDAFTLPEQDDGFQLAGNSRQPQKAMSPDYLLDRWARGLNPGELTPLISPESRRIWQIPEDQRRKHMDTWIESLRGEQIETIQHLVRQFDDAQREVDTLYNESKCNFVQGKRLVGCTTTAAAMYKPLIKAARPDVVLVEEAGEILEAHVLTALHSSTSQVILIGDHKQLRPKINNYALSVEKGEGFDLNRSLFERLILQEHEHTTLQKQHRMHPDISDLVRQMTYPLLKDDDKTLLRPEAKGLQGRVCFVNHSHPEDLASGINDRHGGEVSASKRNRFEAHMVLKLVKYLGQQGYKTSNIVVLTPYIGQVSLLREMLSKEVDPVLNDLDSFELIRAGLMTAAAAKVKDGPGQIKLSTIDNYQGEESDIVIASMTRSNNNGDIGFMKAPERLNVLCSRARECLIMIGNMETFMASAQGKPVWLPFFEILKEKGYLYDGVPVRCQQHPEKTALLKDPSEFDAKCADGGCDESWGHDYTISCSSKEDACPACVKEDEDNRRRIRRNLEMEKERLLAQQRYAKELQVIQDELDHERRKLQYAQEDDDQKRKLKQAQADLKDLRDTRSRAEAMKAAQKAAPKAPDAAVNGGSPPQQAAVAPGSAQEEWEHMKSQFGARSDPLDTLMGMIGLESVKQEFLSIKSKVDVSVRQQISLSKERFGCTLLGNPGTGKTTVARIYGQFLTSVGVIAGSCFKETSGSKLANMGVTGCEKLLEDVLNTGGGVVFIDEAYQLSSGNSPGGKAVLDYLLAEVENLTGKVVFVLAGYNKQMESFFAHNPGFPSRFPLEMKFEDYEDAELLQILTLQINKKYGGRMKWQDDLYLRVATRRLGLGRGKEGFGNARAVENLLAKIMSRQANRLRKERRKGARSDDLLFTMEDLVGPEPSNALTTSKAWAKLQGLIGLKSVKQSVKALVDSLQTNYRRELAEEPILEYSLNKVFLGSPGTGKTTIAKLYGEILVDIGMLSNGEVIVKNPSDFVGAVIGGSEVQTKGILASTVGKVLVIDEAYGLFSTNGSTPCPFKTAVVDTIVAEVQSVPGEDRCVLLLGYKDQMEKMFQNVNPGLSRRFPIDSAFTFEDFTSDELRKILDMKIKQQGFKATDQAKRVAMEMLERARNRPNFGNAGEVDILLNDAKTRHQTRLSANETGQVSTLEALDFDENFDRAERKHTNVAKLFEGTIGCEMIVAKLEGYQEDVRSMKALGMDPKESMPFNFVFRGPPGTGKTSTARKMGKVFYDMGFLASAEVLDCSATDLIGSFVGHTGPKVQKLLDKALGKVLFVDEAYRLNQRGHNNFAKEAVDEIVDCVTKEKYKGRMVIILAGYDDEINELLSINPGMSSRFPESIDFHPLTPENCFDLLVKLLQKQKQRTESRKPMNSVLLACLEQPTLTFKKEIIENFGRLSTQASWANARDVESLAKSVFSYALKALQGTCVTITETIVLDEMGKMFKERESRNRQAKRTKCGQQSSPPIAPAMPPPQAPPASTASGTATQQQLHKLPDRTKDKDTEAENTATASDSTGLGGVQRDAGVSDEVWEQLERDKKAQEQKEGKYRSMLKAQKAASGAARDAILKQILEEEERRKKEEEQRKKAAKLGKCPAGYAWIKQAQGFRRAVNPEIRLKSGMQIPITFVATILAFSGAVSALPQAITGKATDFGTYFCQTRTDAGSKIVANNNFCKAAGGAVLVSEGFCCIRNNNVKVQQAMAKGCNDNKLVFSQNDAPCSP</sequence>
<name>A0A8H4FMY7_COLGL</name>
<dbReference type="SUPFAM" id="SSF52540">
    <property type="entry name" value="P-loop containing nucleoside triphosphate hydrolases"/>
    <property type="match status" value="4"/>
</dbReference>
<evidence type="ECO:0000256" key="6">
    <source>
        <dbReference type="SAM" id="MobiDB-lite"/>
    </source>
</evidence>
<comment type="caution">
    <text evidence="8">The sequence shown here is derived from an EMBL/GenBank/DDBJ whole genome shotgun (WGS) entry which is preliminary data.</text>
</comment>
<feature type="compositionally biased region" description="Low complexity" evidence="6">
    <location>
        <begin position="1193"/>
        <end position="1207"/>
    </location>
</feature>
<dbReference type="InterPro" id="IPR003593">
    <property type="entry name" value="AAA+_ATPase"/>
</dbReference>
<feature type="compositionally biased region" description="Basic and acidic residues" evidence="6">
    <location>
        <begin position="2154"/>
        <end position="2169"/>
    </location>
</feature>
<proteinExistence type="inferred from homology"/>
<organism evidence="8 9">
    <name type="scientific">Colletotrichum gloeosporioides</name>
    <name type="common">Anthracnose fungus</name>
    <name type="synonym">Glomerella cingulata</name>
    <dbReference type="NCBI Taxonomy" id="474922"/>
    <lineage>
        <taxon>Eukaryota</taxon>
        <taxon>Fungi</taxon>
        <taxon>Dikarya</taxon>
        <taxon>Ascomycota</taxon>
        <taxon>Pezizomycotina</taxon>
        <taxon>Sordariomycetes</taxon>
        <taxon>Hypocreomycetidae</taxon>
        <taxon>Glomerellales</taxon>
        <taxon>Glomerellaceae</taxon>
        <taxon>Colletotrichum</taxon>
        <taxon>Colletotrichum gloeosporioides species complex</taxon>
    </lineage>
</organism>
<feature type="region of interest" description="Disordered" evidence="6">
    <location>
        <begin position="1162"/>
        <end position="1232"/>
    </location>
</feature>
<keyword evidence="5" id="KW-0175">Coiled coil</keyword>
<dbReference type="FunFam" id="3.40.50.300:FF:001660">
    <property type="entry name" value="NF-X1 finger and helicase protein, putative"/>
    <property type="match status" value="1"/>
</dbReference>
<dbReference type="PRINTS" id="PR00819">
    <property type="entry name" value="CBXCFQXSUPER"/>
</dbReference>
<reference evidence="8" key="1">
    <citation type="journal article" date="2020" name="Phytopathology">
        <title>Genome sequence and comparative analysis of Colletotrichum gloeosporioides isolated from Liriodendron leaves.</title>
        <authorList>
            <person name="Fu F.F."/>
            <person name="Hao Z."/>
            <person name="Wang P."/>
            <person name="Lu Y."/>
            <person name="Xue L.J."/>
            <person name="Wei G."/>
            <person name="Tian Y."/>
            <person name="Baishi H."/>
            <person name="Xu H."/>
            <person name="Shi J."/>
            <person name="Cheng T."/>
            <person name="Wang G."/>
            <person name="Yi Y."/>
            <person name="Chen J."/>
        </authorList>
    </citation>
    <scope>NUCLEOTIDE SEQUENCE</scope>
    <source>
        <strain evidence="8">Lc1</strain>
    </source>
</reference>
<dbReference type="InterPro" id="IPR041677">
    <property type="entry name" value="DNA2/NAM7_AAA_11"/>
</dbReference>
<feature type="compositionally biased region" description="Basic and acidic residues" evidence="6">
    <location>
        <begin position="2114"/>
        <end position="2125"/>
    </location>
</feature>
<reference evidence="8" key="2">
    <citation type="submission" date="2020-03" db="EMBL/GenBank/DDBJ databases">
        <authorList>
            <person name="Fu F.-F."/>
            <person name="Chen J."/>
        </authorList>
    </citation>
    <scope>NUCLEOTIDE SEQUENCE</scope>
    <source>
        <strain evidence="8">Lc1</strain>
    </source>
</reference>
<evidence type="ECO:0000256" key="3">
    <source>
        <dbReference type="ARBA" id="ARBA00022806"/>
    </source>
</evidence>
<dbReference type="Proteomes" id="UP000613401">
    <property type="component" value="Unassembled WGS sequence"/>
</dbReference>
<evidence type="ECO:0000256" key="1">
    <source>
        <dbReference type="ARBA" id="ARBA00010378"/>
    </source>
</evidence>
<keyword evidence="3" id="KW-0347">Helicase</keyword>
<comment type="similarity">
    <text evidence="1">Belongs to the CbxX/CfxQ family.</text>
</comment>
<feature type="domain" description="AAA+ ATPase" evidence="7">
    <location>
        <begin position="1278"/>
        <end position="1414"/>
    </location>
</feature>
<evidence type="ECO:0000313" key="9">
    <source>
        <dbReference type="Proteomes" id="UP000613401"/>
    </source>
</evidence>
<dbReference type="PANTHER" id="PTHR43392">
    <property type="entry name" value="AAA-TYPE ATPASE FAMILY PROTEIN / ANKYRIN REPEAT FAMILY PROTEIN"/>
    <property type="match status" value="1"/>
</dbReference>
<dbReference type="EMBL" id="WVTB01000024">
    <property type="protein sequence ID" value="KAF3808067.1"/>
    <property type="molecule type" value="Genomic_DNA"/>
</dbReference>
<dbReference type="Gene3D" id="3.40.50.300">
    <property type="entry name" value="P-loop containing nucleotide triphosphate hydrolases"/>
    <property type="match status" value="6"/>
</dbReference>
<evidence type="ECO:0000256" key="4">
    <source>
        <dbReference type="ARBA" id="ARBA00022840"/>
    </source>
</evidence>
<dbReference type="Pfam" id="PF17866">
    <property type="entry name" value="AAA_lid_6"/>
    <property type="match status" value="2"/>
</dbReference>
<feature type="domain" description="AAA+ ATPase" evidence="7">
    <location>
        <begin position="1553"/>
        <end position="1669"/>
    </location>
</feature>
<keyword evidence="3" id="KW-0378">Hydrolase</keyword>
<keyword evidence="2" id="KW-0547">Nucleotide-binding</keyword>
<dbReference type="InterPro" id="IPR000641">
    <property type="entry name" value="CbxX/CfxQ"/>
</dbReference>
<evidence type="ECO:0000313" key="8">
    <source>
        <dbReference type="EMBL" id="KAF3808067.1"/>
    </source>
</evidence>
<dbReference type="Pfam" id="PF13086">
    <property type="entry name" value="AAA_11"/>
    <property type="match status" value="1"/>
</dbReference>
<accession>A0A8H4FMY7</accession>
<dbReference type="Gene3D" id="1.10.8.60">
    <property type="match status" value="2"/>
</dbReference>
<dbReference type="CDD" id="cd00009">
    <property type="entry name" value="AAA"/>
    <property type="match status" value="2"/>
</dbReference>
<evidence type="ECO:0000256" key="5">
    <source>
        <dbReference type="SAM" id="Coils"/>
    </source>
</evidence>
<dbReference type="SMART" id="SM00382">
    <property type="entry name" value="AAA"/>
    <property type="match status" value="4"/>
</dbReference>
<feature type="region of interest" description="Disordered" evidence="6">
    <location>
        <begin position="2067"/>
        <end position="2176"/>
    </location>
</feature>
<feature type="compositionally biased region" description="Pro residues" evidence="6">
    <location>
        <begin position="2087"/>
        <end position="2098"/>
    </location>
</feature>
<feature type="compositionally biased region" description="Basic and acidic residues" evidence="6">
    <location>
        <begin position="1179"/>
        <end position="1192"/>
    </location>
</feature>
<dbReference type="InterPro" id="IPR003959">
    <property type="entry name" value="ATPase_AAA_core"/>
</dbReference>
<dbReference type="InterPro" id="IPR050773">
    <property type="entry name" value="CbxX/CfxQ_RuBisCO_ESX"/>
</dbReference>